<evidence type="ECO:0000259" key="2">
    <source>
        <dbReference type="Pfam" id="PF12697"/>
    </source>
</evidence>
<reference evidence="3 4" key="1">
    <citation type="submission" date="2015-05" db="EMBL/GenBank/DDBJ databases">
        <title>Genome sequencing and analysis of members of genus Stenotrophomonas.</title>
        <authorList>
            <person name="Patil P.P."/>
            <person name="Midha S."/>
            <person name="Patil P.B."/>
        </authorList>
    </citation>
    <scope>NUCLEOTIDE SEQUENCE [LARGE SCALE GENOMIC DNA]</scope>
    <source>
        <strain evidence="3 4">DSM 12575</strain>
    </source>
</reference>
<evidence type="ECO:0000313" key="4">
    <source>
        <dbReference type="Proteomes" id="UP000050902"/>
    </source>
</evidence>
<protein>
    <submittedName>
        <fullName evidence="3">Alpha/beta hydrolase</fullName>
    </submittedName>
</protein>
<evidence type="ECO:0000256" key="1">
    <source>
        <dbReference type="SAM" id="MobiDB-lite"/>
    </source>
</evidence>
<dbReference type="InterPro" id="IPR050228">
    <property type="entry name" value="Carboxylesterase_BioH"/>
</dbReference>
<dbReference type="InterPro" id="IPR029058">
    <property type="entry name" value="AB_hydrolase_fold"/>
</dbReference>
<gene>
    <name evidence="3" type="ORF">ABB22_10030</name>
</gene>
<dbReference type="Gene3D" id="3.40.50.1820">
    <property type="entry name" value="alpha/beta hydrolase"/>
    <property type="match status" value="1"/>
</dbReference>
<proteinExistence type="predicted"/>
<evidence type="ECO:0000313" key="3">
    <source>
        <dbReference type="EMBL" id="KRG56792.1"/>
    </source>
</evidence>
<feature type="domain" description="AB hydrolase-1" evidence="2">
    <location>
        <begin position="115"/>
        <end position="327"/>
    </location>
</feature>
<sequence length="387" mass="40239">MLRSLALAGVCVMLAGFALSSPMPPLSLSARLAAPGGTSPMVPTARIDALLARLPHRQGMVPGSEGVALHWLALDPGDYRLQYRYLGKGGRFPEFSLDATAPAADATPPAPRGTVILLHGWMMDGGSLLPWALELAQDGYRTIALDLRNHGRSGQAPSGYGTREGDDVAAALRALDARGEISGPVHLLGVSYGAATAIFAARELGPRLRSVVAMESFDNAGQAIRAMVPHMLSRPPERISDYVALPLARWQYGGSGLDAAIAAADRRLGIDLDRVDVGQALAQVPACVLLLHGRDDAHIPVAQGRALAAAAPRARYLELQGEDHLTLPLRLDRLSGVVDDWFAQAGNDGAPCPIPAAPASGGTVVAASPATGAAPVPKDSAGKAFRG</sequence>
<dbReference type="EMBL" id="LDJG01000015">
    <property type="protein sequence ID" value="KRG56792.1"/>
    <property type="molecule type" value="Genomic_DNA"/>
</dbReference>
<organism evidence="3 4">
    <name type="scientific">Stenotrophomonas nitritireducens</name>
    <dbReference type="NCBI Taxonomy" id="83617"/>
    <lineage>
        <taxon>Bacteria</taxon>
        <taxon>Pseudomonadati</taxon>
        <taxon>Pseudomonadota</taxon>
        <taxon>Gammaproteobacteria</taxon>
        <taxon>Lysobacterales</taxon>
        <taxon>Lysobacteraceae</taxon>
        <taxon>Stenotrophomonas</taxon>
    </lineage>
</organism>
<comment type="caution">
    <text evidence="3">The sequence shown here is derived from an EMBL/GenBank/DDBJ whole genome shotgun (WGS) entry which is preliminary data.</text>
</comment>
<dbReference type="PANTHER" id="PTHR43194">
    <property type="entry name" value="HYDROLASE ALPHA/BETA FOLD FAMILY"/>
    <property type="match status" value="1"/>
</dbReference>
<keyword evidence="4" id="KW-1185">Reference proteome</keyword>
<accession>A0ABR5NIZ3</accession>
<dbReference type="Proteomes" id="UP000050902">
    <property type="component" value="Unassembled WGS sequence"/>
</dbReference>
<name>A0ABR5NIZ3_9GAMM</name>
<dbReference type="GO" id="GO:0016787">
    <property type="term" value="F:hydrolase activity"/>
    <property type="evidence" value="ECO:0007669"/>
    <property type="project" value="UniProtKB-KW"/>
</dbReference>
<feature type="region of interest" description="Disordered" evidence="1">
    <location>
        <begin position="360"/>
        <end position="387"/>
    </location>
</feature>
<dbReference type="RefSeq" id="WP_055766648.1">
    <property type="nucleotide sequence ID" value="NZ_LDJG01000015.1"/>
</dbReference>
<dbReference type="SUPFAM" id="SSF53474">
    <property type="entry name" value="alpha/beta-Hydrolases"/>
    <property type="match status" value="1"/>
</dbReference>
<keyword evidence="3" id="KW-0378">Hydrolase</keyword>
<dbReference type="InterPro" id="IPR000073">
    <property type="entry name" value="AB_hydrolase_1"/>
</dbReference>
<dbReference type="PANTHER" id="PTHR43194:SF2">
    <property type="entry name" value="PEROXISOMAL MEMBRANE PROTEIN LPX1"/>
    <property type="match status" value="1"/>
</dbReference>
<dbReference type="Pfam" id="PF12697">
    <property type="entry name" value="Abhydrolase_6"/>
    <property type="match status" value="1"/>
</dbReference>